<sequence>MPEMYVFAGCNGAGKSTLIEHFGGDYEFIINPDQIAKQINPIDPRSVDLSAGKEAVKLIRNCLEKEKTFAMETTLSGQYVIRQMNAAKKAGYKVFLYYIGLQDVQMHVDRIRTRVREGGHFIATEDIIRRYDHSLANLQGAIKVADVAIVIDNSGEKYELLLEIHNGEIKKQSKILPTWLKVLEI</sequence>
<gene>
    <name evidence="8" type="ORF">BG53_08670</name>
</gene>
<reference evidence="8 9" key="1">
    <citation type="submission" date="2014-02" db="EMBL/GenBank/DDBJ databases">
        <title>Genome sequence of Paenibacillus darwinianus reveals adaptive mechanisms for survival in Antarctic soils.</title>
        <authorList>
            <person name="Dsouza M."/>
            <person name="Taylor M.W."/>
            <person name="Turner S.J."/>
            <person name="Aislabie J."/>
        </authorList>
    </citation>
    <scope>NUCLEOTIDE SEQUENCE [LARGE SCALE GENOMIC DNA]</scope>
    <source>
        <strain evidence="8 9">CE1</strain>
    </source>
</reference>
<dbReference type="Proteomes" id="UP000053750">
    <property type="component" value="Unassembled WGS sequence"/>
</dbReference>
<evidence type="ECO:0000259" key="7">
    <source>
        <dbReference type="Pfam" id="PF06414"/>
    </source>
</evidence>
<comment type="caution">
    <text evidence="8">The sequence shown here is derived from an EMBL/GenBank/DDBJ whole genome shotgun (WGS) entry which is preliminary data.</text>
</comment>
<dbReference type="InterPro" id="IPR027417">
    <property type="entry name" value="P-loop_NTPase"/>
</dbReference>
<accession>A0A9W5W8Q0</accession>
<name>A0A9W5W8Q0_9BACL</name>
<evidence type="ECO:0000256" key="4">
    <source>
        <dbReference type="ARBA" id="ARBA00022840"/>
    </source>
</evidence>
<dbReference type="SUPFAM" id="SSF52540">
    <property type="entry name" value="P-loop containing nucleoside triphosphate hydrolases"/>
    <property type="match status" value="1"/>
</dbReference>
<comment type="catalytic activity">
    <reaction evidence="6">
        <text>UDP-N-acetyl-alpha-D-glucosamine + ATP = UDP-N-acetyl-alpha-D-glucosamine 3'-phosphate + ADP + H(+)</text>
        <dbReference type="Rhea" id="RHEA:32671"/>
        <dbReference type="ChEBI" id="CHEBI:15378"/>
        <dbReference type="ChEBI" id="CHEBI:30616"/>
        <dbReference type="ChEBI" id="CHEBI:57705"/>
        <dbReference type="ChEBI" id="CHEBI:64353"/>
        <dbReference type="ChEBI" id="CHEBI:456216"/>
        <dbReference type="EC" id="2.7.1.176"/>
    </reaction>
</comment>
<dbReference type="AlphaFoldDB" id="A0A9W5W8Q0"/>
<dbReference type="EMBL" id="JFHU01000023">
    <property type="protein sequence ID" value="EXX91803.1"/>
    <property type="molecule type" value="Genomic_DNA"/>
</dbReference>
<evidence type="ECO:0000256" key="1">
    <source>
        <dbReference type="ARBA" id="ARBA00009104"/>
    </source>
</evidence>
<evidence type="ECO:0000313" key="9">
    <source>
        <dbReference type="Proteomes" id="UP000053750"/>
    </source>
</evidence>
<feature type="domain" description="Zeta toxin" evidence="7">
    <location>
        <begin position="2"/>
        <end position="155"/>
    </location>
</feature>
<dbReference type="PANTHER" id="PTHR39206:SF1">
    <property type="entry name" value="SLL8004 PROTEIN"/>
    <property type="match status" value="1"/>
</dbReference>
<organism evidence="8 9">
    <name type="scientific">Paenibacillus darwinianus</name>
    <dbReference type="NCBI Taxonomy" id="1380763"/>
    <lineage>
        <taxon>Bacteria</taxon>
        <taxon>Bacillati</taxon>
        <taxon>Bacillota</taxon>
        <taxon>Bacilli</taxon>
        <taxon>Bacillales</taxon>
        <taxon>Paenibacillaceae</taxon>
        <taxon>Paenibacillus</taxon>
    </lineage>
</organism>
<evidence type="ECO:0000256" key="6">
    <source>
        <dbReference type="ARBA" id="ARBA00048178"/>
    </source>
</evidence>
<dbReference type="PANTHER" id="PTHR39206">
    <property type="entry name" value="SLL8004 PROTEIN"/>
    <property type="match status" value="1"/>
</dbReference>
<keyword evidence="3" id="KW-0547">Nucleotide-binding</keyword>
<protein>
    <recommendedName>
        <fullName evidence="5">UDP-N-acetylglucosamine kinase</fullName>
        <ecNumber evidence="2">2.7.1.176</ecNumber>
    </recommendedName>
    <alternativeName>
        <fullName evidence="5">UDP-N-acetylglucosamine kinase</fullName>
    </alternativeName>
</protein>
<dbReference type="EC" id="2.7.1.176" evidence="2"/>
<dbReference type="GO" id="GO:0005524">
    <property type="term" value="F:ATP binding"/>
    <property type="evidence" value="ECO:0007669"/>
    <property type="project" value="UniProtKB-KW"/>
</dbReference>
<comment type="similarity">
    <text evidence="1">Belongs to the zeta toxin family.</text>
</comment>
<dbReference type="InterPro" id="IPR010488">
    <property type="entry name" value="Zeta_toxin_domain"/>
</dbReference>
<evidence type="ECO:0000256" key="3">
    <source>
        <dbReference type="ARBA" id="ARBA00022741"/>
    </source>
</evidence>
<dbReference type="Gene3D" id="3.40.50.300">
    <property type="entry name" value="P-loop containing nucleotide triphosphate hydrolases"/>
    <property type="match status" value="1"/>
</dbReference>
<dbReference type="Pfam" id="PF06414">
    <property type="entry name" value="Zeta_toxin"/>
    <property type="match status" value="1"/>
</dbReference>
<evidence type="ECO:0000256" key="5">
    <source>
        <dbReference type="ARBA" id="ARBA00032897"/>
    </source>
</evidence>
<evidence type="ECO:0000256" key="2">
    <source>
        <dbReference type="ARBA" id="ARBA00011963"/>
    </source>
</evidence>
<evidence type="ECO:0000313" key="8">
    <source>
        <dbReference type="EMBL" id="EXX91803.1"/>
    </source>
</evidence>
<keyword evidence="4" id="KW-0067">ATP-binding</keyword>
<proteinExistence type="inferred from homology"/>
<dbReference type="GO" id="GO:0016301">
    <property type="term" value="F:kinase activity"/>
    <property type="evidence" value="ECO:0007669"/>
    <property type="project" value="InterPro"/>
</dbReference>
<keyword evidence="9" id="KW-1185">Reference proteome</keyword>